<dbReference type="InterPro" id="IPR025560">
    <property type="entry name" value="Imm22"/>
</dbReference>
<evidence type="ECO:0000313" key="2">
    <source>
        <dbReference type="Proteomes" id="UP000277890"/>
    </source>
</evidence>
<evidence type="ECO:0000313" key="1">
    <source>
        <dbReference type="EMBL" id="RSJ88125.1"/>
    </source>
</evidence>
<comment type="caution">
    <text evidence="1">The sequence shown here is derived from an EMBL/GenBank/DDBJ whole genome shotgun (WGS) entry which is preliminary data.</text>
</comment>
<reference evidence="1 2" key="1">
    <citation type="submission" date="2018-11" db="EMBL/GenBank/DDBJ databases">
        <title>Species Designations Belie Phenotypic and Genotypic Heterogeneity in Oral Streptococci.</title>
        <authorList>
            <person name="Velsko I."/>
        </authorList>
    </citation>
    <scope>NUCLEOTIDE SEQUENCE [LARGE SCALE GENOMIC DNA]</scope>
    <source>
        <strain evidence="1 2">A54</strain>
    </source>
</reference>
<dbReference type="RefSeq" id="WP_125370770.1">
    <property type="nucleotide sequence ID" value="NZ_RJPO01000001.1"/>
</dbReference>
<dbReference type="Pfam" id="PF14112">
    <property type="entry name" value="DUF4284"/>
    <property type="match status" value="1"/>
</dbReference>
<accession>A0A3R9L0H8</accession>
<dbReference type="EMBL" id="RJPQ01000001">
    <property type="protein sequence ID" value="RSJ88125.1"/>
    <property type="molecule type" value="Genomic_DNA"/>
</dbReference>
<sequence length="128" mass="14837">METENTVSIWVGNFESKSQLDEFLTLIYDDEGEVVPSPFYESYEIDIDDIDDDLLEAEIYDLEHSNLEQMIKGASYDQTILRNLKVEGINTIIPPSNTIILLYNYHYSANVLARENTRFIGTVRYKET</sequence>
<name>A0A3R9L0H8_STRCR</name>
<gene>
    <name evidence="1" type="ORF">D8794_01865</name>
</gene>
<evidence type="ECO:0008006" key="3">
    <source>
        <dbReference type="Google" id="ProtNLM"/>
    </source>
</evidence>
<dbReference type="AlphaFoldDB" id="A0A3R9L0H8"/>
<organism evidence="1 2">
    <name type="scientific">Streptococcus cristatus</name>
    <dbReference type="NCBI Taxonomy" id="45634"/>
    <lineage>
        <taxon>Bacteria</taxon>
        <taxon>Bacillati</taxon>
        <taxon>Bacillota</taxon>
        <taxon>Bacilli</taxon>
        <taxon>Lactobacillales</taxon>
        <taxon>Streptococcaceae</taxon>
        <taxon>Streptococcus</taxon>
    </lineage>
</organism>
<protein>
    <recommendedName>
        <fullName evidence="3">Immunity protein 22</fullName>
    </recommendedName>
</protein>
<dbReference type="Proteomes" id="UP000277890">
    <property type="component" value="Unassembled WGS sequence"/>
</dbReference>
<proteinExistence type="predicted"/>